<sequence length="193" mass="22196">MLLQLLQPVVLLFVLLRLSPAQGAAQPPPNARNTGNCHYAKHADLEIFCSGTVKTDTFLRWRDFRAPHGTPFTIWTDRTVFLVSFYKSDMWSYSRIKMSRQGTFIATNKNGKTVALIFPYGTVHCFKIGLRYLSDLKNSCMGKAYNPNEITEYPVIHYAHDRYKTRSRLSTARNRPQELMFVLLAMLQLLDSL</sequence>
<evidence type="ECO:0000313" key="2">
    <source>
        <dbReference type="EMBL" id="SPP76333.1"/>
    </source>
</evidence>
<dbReference type="AlphaFoldDB" id="A0A3B0J801"/>
<protein>
    <submittedName>
        <fullName evidence="2">Uncharacterized protein</fullName>
    </submittedName>
</protein>
<keyword evidence="1" id="KW-0732">Signal</keyword>
<dbReference type="OMA" id="NTGNCHY"/>
<keyword evidence="3" id="KW-1185">Reference proteome</keyword>
<feature type="signal peptide" evidence="1">
    <location>
        <begin position="1"/>
        <end position="23"/>
    </location>
</feature>
<dbReference type="EMBL" id="OUUW01000002">
    <property type="protein sequence ID" value="SPP76333.1"/>
    <property type="molecule type" value="Genomic_DNA"/>
</dbReference>
<reference evidence="3" key="1">
    <citation type="submission" date="2018-01" db="EMBL/GenBank/DDBJ databases">
        <authorList>
            <person name="Alioto T."/>
            <person name="Alioto T."/>
        </authorList>
    </citation>
    <scope>NUCLEOTIDE SEQUENCE [LARGE SCALE GENOMIC DNA]</scope>
</reference>
<dbReference type="Proteomes" id="UP000268350">
    <property type="component" value="Unassembled WGS sequence"/>
</dbReference>
<evidence type="ECO:0000313" key="3">
    <source>
        <dbReference type="Proteomes" id="UP000268350"/>
    </source>
</evidence>
<proteinExistence type="predicted"/>
<evidence type="ECO:0000256" key="1">
    <source>
        <dbReference type="SAM" id="SignalP"/>
    </source>
</evidence>
<dbReference type="OrthoDB" id="7859473at2759"/>
<feature type="chain" id="PRO_5017258895" evidence="1">
    <location>
        <begin position="24"/>
        <end position="193"/>
    </location>
</feature>
<gene>
    <name evidence="2" type="ORF">DGUA_6G006841</name>
</gene>
<accession>A0A3B0J801</accession>
<name>A0A3B0J801_DROGU</name>
<organism evidence="2 3">
    <name type="scientific">Drosophila guanche</name>
    <name type="common">Fruit fly</name>
    <dbReference type="NCBI Taxonomy" id="7266"/>
    <lineage>
        <taxon>Eukaryota</taxon>
        <taxon>Metazoa</taxon>
        <taxon>Ecdysozoa</taxon>
        <taxon>Arthropoda</taxon>
        <taxon>Hexapoda</taxon>
        <taxon>Insecta</taxon>
        <taxon>Pterygota</taxon>
        <taxon>Neoptera</taxon>
        <taxon>Endopterygota</taxon>
        <taxon>Diptera</taxon>
        <taxon>Brachycera</taxon>
        <taxon>Muscomorpha</taxon>
        <taxon>Ephydroidea</taxon>
        <taxon>Drosophilidae</taxon>
        <taxon>Drosophila</taxon>
        <taxon>Sophophora</taxon>
    </lineage>
</organism>